<evidence type="ECO:0000256" key="3">
    <source>
        <dbReference type="ARBA" id="ARBA00023136"/>
    </source>
</evidence>
<sequence>MSNLIPATTFAMAASVGLERVYVRQPRSLAKIFGTIVCVGGAMTMAFLRGPKLLSDMNILLLHSSTSSKWVMGSLFLFSSSSCLALWLILQVPICKWYMDPLTLSAWMCLLSATLAPFLLLDPNAWKIPSLFELTRCIFAVLS</sequence>
<evidence type="ECO:0000313" key="6">
    <source>
        <dbReference type="Proteomes" id="UP000324897"/>
    </source>
</evidence>
<dbReference type="Proteomes" id="UP000324897">
    <property type="component" value="Chromosome 3"/>
</dbReference>
<dbReference type="PANTHER" id="PTHR31218">
    <property type="entry name" value="WAT1-RELATED PROTEIN"/>
    <property type="match status" value="1"/>
</dbReference>
<comment type="caution">
    <text evidence="5">The sequence shown here is derived from an EMBL/GenBank/DDBJ whole genome shotgun (WGS) entry which is preliminary data.</text>
</comment>
<protein>
    <recommendedName>
        <fullName evidence="7">WAT1-related protein</fullName>
    </recommendedName>
</protein>
<gene>
    <name evidence="5" type="ORF">EJB05_43091</name>
</gene>
<keyword evidence="3 4" id="KW-0472">Membrane</keyword>
<dbReference type="InterPro" id="IPR030184">
    <property type="entry name" value="WAT1-related"/>
</dbReference>
<proteinExistence type="predicted"/>
<accession>A0A5J9TEH5</accession>
<dbReference type="GO" id="GO:0022857">
    <property type="term" value="F:transmembrane transporter activity"/>
    <property type="evidence" value="ECO:0007669"/>
    <property type="project" value="InterPro"/>
</dbReference>
<evidence type="ECO:0000256" key="2">
    <source>
        <dbReference type="ARBA" id="ARBA00022989"/>
    </source>
</evidence>
<dbReference type="Gramene" id="TVU09607">
    <property type="protein sequence ID" value="TVU09607"/>
    <property type="gene ID" value="EJB05_43091"/>
</dbReference>
<keyword evidence="1 4" id="KW-0812">Transmembrane</keyword>
<name>A0A5J9TEH5_9POAL</name>
<keyword evidence="6" id="KW-1185">Reference proteome</keyword>
<evidence type="ECO:0008006" key="7">
    <source>
        <dbReference type="Google" id="ProtNLM"/>
    </source>
</evidence>
<dbReference type="AlphaFoldDB" id="A0A5J9TEH5"/>
<feature type="transmembrane region" description="Helical" evidence="4">
    <location>
        <begin position="70"/>
        <end position="90"/>
    </location>
</feature>
<feature type="non-terminal residue" evidence="5">
    <location>
        <position position="1"/>
    </location>
</feature>
<reference evidence="5 6" key="1">
    <citation type="journal article" date="2019" name="Sci. Rep.">
        <title>A high-quality genome of Eragrostis curvula grass provides insights into Poaceae evolution and supports new strategies to enhance forage quality.</title>
        <authorList>
            <person name="Carballo J."/>
            <person name="Santos B.A.C.M."/>
            <person name="Zappacosta D."/>
            <person name="Garbus I."/>
            <person name="Selva J.P."/>
            <person name="Gallo C.A."/>
            <person name="Diaz A."/>
            <person name="Albertini E."/>
            <person name="Caccamo M."/>
            <person name="Echenique V."/>
        </authorList>
    </citation>
    <scope>NUCLEOTIDE SEQUENCE [LARGE SCALE GENOMIC DNA]</scope>
    <source>
        <strain evidence="6">cv. Victoria</strain>
        <tissue evidence="5">Leaf</tissue>
    </source>
</reference>
<dbReference type="GO" id="GO:0016020">
    <property type="term" value="C:membrane"/>
    <property type="evidence" value="ECO:0007669"/>
    <property type="project" value="InterPro"/>
</dbReference>
<evidence type="ECO:0000256" key="4">
    <source>
        <dbReference type="SAM" id="Phobius"/>
    </source>
</evidence>
<feature type="transmembrane region" description="Helical" evidence="4">
    <location>
        <begin position="29"/>
        <end position="50"/>
    </location>
</feature>
<evidence type="ECO:0000256" key="1">
    <source>
        <dbReference type="ARBA" id="ARBA00022692"/>
    </source>
</evidence>
<organism evidence="5 6">
    <name type="scientific">Eragrostis curvula</name>
    <name type="common">weeping love grass</name>
    <dbReference type="NCBI Taxonomy" id="38414"/>
    <lineage>
        <taxon>Eukaryota</taxon>
        <taxon>Viridiplantae</taxon>
        <taxon>Streptophyta</taxon>
        <taxon>Embryophyta</taxon>
        <taxon>Tracheophyta</taxon>
        <taxon>Spermatophyta</taxon>
        <taxon>Magnoliopsida</taxon>
        <taxon>Liliopsida</taxon>
        <taxon>Poales</taxon>
        <taxon>Poaceae</taxon>
        <taxon>PACMAD clade</taxon>
        <taxon>Chloridoideae</taxon>
        <taxon>Eragrostideae</taxon>
        <taxon>Eragrostidinae</taxon>
        <taxon>Eragrostis</taxon>
    </lineage>
</organism>
<dbReference type="OrthoDB" id="1728340at2759"/>
<keyword evidence="2 4" id="KW-1133">Transmembrane helix</keyword>
<evidence type="ECO:0000313" key="5">
    <source>
        <dbReference type="EMBL" id="TVU09607.1"/>
    </source>
</evidence>
<feature type="transmembrane region" description="Helical" evidence="4">
    <location>
        <begin position="102"/>
        <end position="121"/>
    </location>
</feature>
<dbReference type="EMBL" id="RWGY01000039">
    <property type="protein sequence ID" value="TVU09607.1"/>
    <property type="molecule type" value="Genomic_DNA"/>
</dbReference>